<comment type="caution">
    <text evidence="2">The sequence shown here is derived from an EMBL/GenBank/DDBJ whole genome shotgun (WGS) entry which is preliminary data.</text>
</comment>
<evidence type="ECO:0000313" key="3">
    <source>
        <dbReference type="Proteomes" id="UP001221898"/>
    </source>
</evidence>
<dbReference type="EMBL" id="JAINUG010000530">
    <property type="protein sequence ID" value="KAJ8366900.1"/>
    <property type="molecule type" value="Genomic_DNA"/>
</dbReference>
<reference evidence="2" key="1">
    <citation type="journal article" date="2023" name="Science">
        <title>Genome structures resolve the early diversification of teleost fishes.</title>
        <authorList>
            <person name="Parey E."/>
            <person name="Louis A."/>
            <person name="Montfort J."/>
            <person name="Bouchez O."/>
            <person name="Roques C."/>
            <person name="Iampietro C."/>
            <person name="Lluch J."/>
            <person name="Castinel A."/>
            <person name="Donnadieu C."/>
            <person name="Desvignes T."/>
            <person name="Floi Bucao C."/>
            <person name="Jouanno E."/>
            <person name="Wen M."/>
            <person name="Mejri S."/>
            <person name="Dirks R."/>
            <person name="Jansen H."/>
            <person name="Henkel C."/>
            <person name="Chen W.J."/>
            <person name="Zahm M."/>
            <person name="Cabau C."/>
            <person name="Klopp C."/>
            <person name="Thompson A.W."/>
            <person name="Robinson-Rechavi M."/>
            <person name="Braasch I."/>
            <person name="Lecointre G."/>
            <person name="Bobe J."/>
            <person name="Postlethwait J.H."/>
            <person name="Berthelot C."/>
            <person name="Roest Crollius H."/>
            <person name="Guiguen Y."/>
        </authorList>
    </citation>
    <scope>NUCLEOTIDE SEQUENCE</scope>
    <source>
        <strain evidence="2">NC1722</strain>
    </source>
</reference>
<proteinExistence type="predicted"/>
<accession>A0AAD7R8I0</accession>
<protein>
    <submittedName>
        <fullName evidence="2">Uncharacterized protein</fullName>
    </submittedName>
</protein>
<evidence type="ECO:0000256" key="1">
    <source>
        <dbReference type="SAM" id="MobiDB-lite"/>
    </source>
</evidence>
<sequence length="313" mass="33772">MKKASSKKKAPWRNGEEALPAPLPVCPRHSGPRSGPDADPGASLYPRIRACAYQTDSRLSDSCLPHSPLCDDSIVRDVTFPDGLRIPRQFSDPLFWLCLLHSLCAQGTVDQGRVQTPIQAPRSTHASEPVPIKLIPGSQTAAFPTVPSQTTPSTMGCDSIQGCGLRWPGESLGSTVVHCFPGARVLDINKQVPSLLANDGNEFHRQSAPTSDPLFWLCLLHSLCAQGTVDQGRVQTPIQAPRSTHASEPVPIKLIPGSQTAAFPTVPPSGRGHIHHELDSSFSSCTSLDWASGVHSPLPNLFTDRNRRDLIEL</sequence>
<gene>
    <name evidence="2" type="ORF">AAFF_G00338370</name>
</gene>
<dbReference type="AlphaFoldDB" id="A0AAD7R8I0"/>
<organism evidence="2 3">
    <name type="scientific">Aldrovandia affinis</name>
    <dbReference type="NCBI Taxonomy" id="143900"/>
    <lineage>
        <taxon>Eukaryota</taxon>
        <taxon>Metazoa</taxon>
        <taxon>Chordata</taxon>
        <taxon>Craniata</taxon>
        <taxon>Vertebrata</taxon>
        <taxon>Euteleostomi</taxon>
        <taxon>Actinopterygii</taxon>
        <taxon>Neopterygii</taxon>
        <taxon>Teleostei</taxon>
        <taxon>Notacanthiformes</taxon>
        <taxon>Halosauridae</taxon>
        <taxon>Aldrovandia</taxon>
    </lineage>
</organism>
<name>A0AAD7R8I0_9TELE</name>
<feature type="region of interest" description="Disordered" evidence="1">
    <location>
        <begin position="1"/>
        <end position="41"/>
    </location>
</feature>
<evidence type="ECO:0000313" key="2">
    <source>
        <dbReference type="EMBL" id="KAJ8366900.1"/>
    </source>
</evidence>
<keyword evidence="3" id="KW-1185">Reference proteome</keyword>
<dbReference type="Gene3D" id="3.40.50.12690">
    <property type="match status" value="1"/>
</dbReference>
<feature type="compositionally biased region" description="Basic residues" evidence="1">
    <location>
        <begin position="1"/>
        <end position="11"/>
    </location>
</feature>
<dbReference type="Proteomes" id="UP001221898">
    <property type="component" value="Unassembled WGS sequence"/>
</dbReference>